<sequence length="2309" mass="251359">MMAITPGDATPKSAKAGAGNKVAYGINKVCFFTISDFVEDRVRVRSLNIVAFSLIYIFFVFALLKTVPTPQPRVKEVTFANPPPSAWLSGAFSTDLKNLYTSTGSLPNRSQKVFVIDDSGSPMQNAAVEVKVTNFVAHGPVSCSKADVEAKAGTAEARRLQHVCRYDQVAENKGPTNPSGLISFSNFTINGPAGVYTVVPSAEGVDSTQEGTMLVSTPVASIEVVDDNLTSLPEVLAPRSAEVGQPLEWQPRILVRDMRGLPVPGRKIIAFANPDPTWPPVFPLPRTPPYDRRGQKVVELNCPESELSDEAGIARFTCLGINSSNVDHVSIVFSESGLVFNPWNDETYSPRNSYPITVSAYRYATYVVSKVDSVKVTTPVPSTVQEGVAFSPPPAVTAKDANGQPLAGVNCYALVSLERGTRNPNWFRRQLRGSKHKELLDAVAVTDSDGVATFSQLRVSVQGNTMDLALSKSWAQTTAFSIGFNCEGVEQETHPWDPQSGTYISHVETTVAGIRIQRFIRKSAEISGYLSKPRDDGSDAFLAVVRVVDAAGNGVPGKTVEVKYAGELDNVHIELQPDAIEVSNDLGFAVVAFQLITGPAAMISTGSLTFSVTFLVDGVSSEPSQQLTGRMIGGLKPQACHLLYPMTAAFYDIATTTVSPLSGWPILASSGNIFFTTFRLKGQTSCTVFPGVSTPNASKCAEGAWDRRLEESDLKTISRRLAGLSESSINMSRRLQSSDGSITVELEPIYSTDKDQWGTARFEPRPFLQTFVIQDPSAFGVRPVPTIREYNDDPNFVEFACLLDGPSGDHWIRLKMTIDEPGAEQQTCFSRMVPLRIENAIGDIALSGDGGPGSLYDEEVEGGTYIDIDLRFLLDASVVNASDLSNIPSCIHIHANYWQVCSIKFTWVEAPFNFHQAMGMTGAGNFAHPLDTDFYSLVPVNKTGTTNDAGFDAVTGTLHLRMHFKQRGLYGNFGIQFHGFGVNSRIFTWRILPPPGLRFEVVQEPAFLYTRALPGNSFDVLPKVRVLSDLGPVNGLVIATELVEEPGARFEKFTNLKMYDAFDFVYSRPSGTSVNTLSGQSQGPAEDGLAMWPLLGIFDGSGCTRMRFIAEGVSSEVVPATPVCFEDPFVFTMVTPPPPSWPLGVPISDLGGLVTIEIRPKYELPQFTQFLGGLVIRLLVSSEGGKDILDVETSIELSQRMLAGSTCLFLNSVEILQRCTPLVPVQIAPFPVLRTSFRQVSWERRISQPAKMVLKATDLSGSGFRSGMPLPDGFHSMTPAQQLGTCAEAAADSKSLAKASLTPEISAEIAPSQYNVVLAPPDLVYVGAMFLIRIKVTTASGAPARDVRIRVGIKTVSSTSPSSTSPGLLQSLAASGNSIQVVSDSNVQLDPSTTVRVSDSEGVIGFPLTVERATSGTYQLQFQPDVPDARIVLQTSTFKVENPIIGISSPDSWGQLEITEFGKPFRVNRAPRFCISTATNETLQQLQDAGVRSSLTLTLKGAPAEREGRASQLVMQLRKQAASDAQVSANRILEQFAQNKNGALNSAAKALLKTANSKAVGIFAGFSEEFAEACFETPARQLLAGDPALASNLGSNISAAAEGLIAEQSASLAEALGVDPQALGATQALNQFTDVLMSAGSNLKPPSDVAVKGKWELSLNDLEYKGGCEYEATPDIEFAFAEKVNYVFSLSVNGVEGANLPTFGVVLAPADPVDLAFNWLCSSIAAILGIILLTTNATLHRWQWFFVAFACTLAVTVALPFLTLHHDALYGYWLHAAVANVMLIAAALIYGFSTEVMKHKTGSFDKTRANVFESYTKRKLQAALGWKAEPFAAKQSIFSKIKRAFLQPFDAEDAFFYPTAFLIANLLAFLSFLYVLAQSLTLLRDIEKMLQQVLNTAIQRSVSMTSSVNQAYVQATGSDLPDSSTEFMYVQIDLMRGWFQKLIDSIVIGFASGVVIAAILTTLSLLGGFVHFRASVMDARRGKFDFKLSDAKLVFSTTFIGINISSAIVSYILIVALVTLITIPFTFELTWQVIWNALPTILLTFVLPKILTIISMKIFKKCLYGGTFIKTRAGASIFHFYMTFLSLPGGVASAITRFVMGLLGTIAMLPITYGPVTPSMVNKVMLLDTSYRTYVAFVMLYATHNNPIMITAANRLLMIKSTREKFKEDGRHWTSTHSMLLLILIRFPHLRQYRKSYLEKERKLKEIQKGRKKPSSEDAVKVKVEDISQARVEDPWIANAIDGAHQALAVANQRLELMKRYRVILSGLPEDSAQRAEIMKTIRELAGQTDDLVVPREIQHADQPPPFEC</sequence>
<feature type="transmembrane region" description="Helical" evidence="1">
    <location>
        <begin position="2033"/>
        <end position="2059"/>
    </location>
</feature>
<feature type="transmembrane region" description="Helical" evidence="1">
    <location>
        <begin position="1993"/>
        <end position="2021"/>
    </location>
</feature>
<feature type="transmembrane region" description="Helical" evidence="1">
    <location>
        <begin position="1770"/>
        <end position="1792"/>
    </location>
</feature>
<accession>A0AA36J447</accession>
<organism evidence="2 3">
    <name type="scientific">Effrenium voratum</name>
    <dbReference type="NCBI Taxonomy" id="2562239"/>
    <lineage>
        <taxon>Eukaryota</taxon>
        <taxon>Sar</taxon>
        <taxon>Alveolata</taxon>
        <taxon>Dinophyceae</taxon>
        <taxon>Suessiales</taxon>
        <taxon>Symbiodiniaceae</taxon>
        <taxon>Effrenium</taxon>
    </lineage>
</organism>
<gene>
    <name evidence="2" type="ORF">EVOR1521_LOCUS22056</name>
</gene>
<protein>
    <submittedName>
        <fullName evidence="2">Uncharacterized protein</fullName>
    </submittedName>
</protein>
<feature type="transmembrane region" description="Helical" evidence="1">
    <location>
        <begin position="47"/>
        <end position="64"/>
    </location>
</feature>
<name>A0AA36J447_9DINO</name>
<feature type="transmembrane region" description="Helical" evidence="1">
    <location>
        <begin position="1855"/>
        <end position="1877"/>
    </location>
</feature>
<feature type="transmembrane region" description="Helical" evidence="1">
    <location>
        <begin position="2080"/>
        <end position="2113"/>
    </location>
</feature>
<evidence type="ECO:0000256" key="1">
    <source>
        <dbReference type="SAM" id="Phobius"/>
    </source>
</evidence>
<evidence type="ECO:0000313" key="3">
    <source>
        <dbReference type="Proteomes" id="UP001178507"/>
    </source>
</evidence>
<feature type="transmembrane region" description="Helical" evidence="1">
    <location>
        <begin position="2133"/>
        <end position="2157"/>
    </location>
</feature>
<feature type="transmembrane region" description="Helical" evidence="1">
    <location>
        <begin position="1946"/>
        <end position="1972"/>
    </location>
</feature>
<dbReference type="Proteomes" id="UP001178507">
    <property type="component" value="Unassembled WGS sequence"/>
</dbReference>
<keyword evidence="3" id="KW-1185">Reference proteome</keyword>
<keyword evidence="1" id="KW-1133">Transmembrane helix</keyword>
<keyword evidence="1" id="KW-0472">Membrane</keyword>
<feature type="transmembrane region" description="Helical" evidence="1">
    <location>
        <begin position="1715"/>
        <end position="1733"/>
    </location>
</feature>
<comment type="caution">
    <text evidence="2">The sequence shown here is derived from an EMBL/GenBank/DDBJ whole genome shotgun (WGS) entry which is preliminary data.</text>
</comment>
<evidence type="ECO:0000313" key="2">
    <source>
        <dbReference type="EMBL" id="CAJ1398205.1"/>
    </source>
</evidence>
<reference evidence="2" key="1">
    <citation type="submission" date="2023-08" db="EMBL/GenBank/DDBJ databases">
        <authorList>
            <person name="Chen Y."/>
            <person name="Shah S."/>
            <person name="Dougan E. K."/>
            <person name="Thang M."/>
            <person name="Chan C."/>
        </authorList>
    </citation>
    <scope>NUCLEOTIDE SEQUENCE</scope>
</reference>
<feature type="transmembrane region" description="Helical" evidence="1">
    <location>
        <begin position="1745"/>
        <end position="1764"/>
    </location>
</feature>
<proteinExistence type="predicted"/>
<dbReference type="EMBL" id="CAUJNA010003294">
    <property type="protein sequence ID" value="CAJ1398205.1"/>
    <property type="molecule type" value="Genomic_DNA"/>
</dbReference>
<keyword evidence="1" id="KW-0812">Transmembrane</keyword>